<organism evidence="1 2">
    <name type="scientific">Streptomyces spongiicola</name>
    <dbReference type="NCBI Taxonomy" id="1690221"/>
    <lineage>
        <taxon>Bacteria</taxon>
        <taxon>Bacillati</taxon>
        <taxon>Actinomycetota</taxon>
        <taxon>Actinomycetes</taxon>
        <taxon>Kitasatosporales</taxon>
        <taxon>Streptomycetaceae</taxon>
        <taxon>Streptomyces</taxon>
    </lineage>
</organism>
<name>A0ABN5KIR9_9ACTN</name>
<accession>A0ABN5KIR9</accession>
<reference evidence="1 2" key="1">
    <citation type="submission" date="2018-05" db="EMBL/GenBank/DDBJ databases">
        <title>Complete genome sequence of the Type Strain of Streptomyces spongiicola HNM0071, the producer of staurosporine.</title>
        <authorList>
            <person name="Zhou S."/>
            <person name="Huang X."/>
        </authorList>
    </citation>
    <scope>NUCLEOTIDE SEQUENCE [LARGE SCALE GENOMIC DNA]</scope>
    <source>
        <strain evidence="1 2">HNM0071</strain>
    </source>
</reference>
<dbReference type="RefSeq" id="WP_109294568.1">
    <property type="nucleotide sequence ID" value="NZ_CP029254.1"/>
</dbReference>
<evidence type="ECO:0000313" key="2">
    <source>
        <dbReference type="Proteomes" id="UP000245051"/>
    </source>
</evidence>
<keyword evidence="2" id="KW-1185">Reference proteome</keyword>
<evidence type="ECO:0008006" key="3">
    <source>
        <dbReference type="Google" id="ProtNLM"/>
    </source>
</evidence>
<evidence type="ECO:0000313" key="1">
    <source>
        <dbReference type="EMBL" id="AWK09598.1"/>
    </source>
</evidence>
<protein>
    <recommendedName>
        <fullName evidence="3">Phage tail protein</fullName>
    </recommendedName>
</protein>
<gene>
    <name evidence="1" type="ORF">DDQ41_12455</name>
</gene>
<proteinExistence type="predicted"/>
<dbReference type="Proteomes" id="UP000245051">
    <property type="component" value="Chromosome"/>
</dbReference>
<dbReference type="EMBL" id="CP029254">
    <property type="protein sequence ID" value="AWK09598.1"/>
    <property type="molecule type" value="Genomic_DNA"/>
</dbReference>
<sequence length="362" mass="39977">MPTYRYRTWHALTGKPLAADLPLSEVELGLSLNAAGDFSGRLSPRLAHLLLTQLDPGNTLLTVERDDALLWGGLVWRAEPEGPTYPIEAAGWGSYPHRRHDVHGNLNGRGPYVNADPCQVIRDTWAYAQSQPDGNLGVTVDPVTSRAKAGTPAEPYRTDWWEAPVLGSVIDDMTQIEGGPEWTEATDWSTDRPVGRIRLGWPRLGTRRTDISFASGVNVAATVPVTYDADSYAQVVIALGAGEGRGRRRAIDAIRNGRLRLEHVLEVPAEKGNDRLAARARTERTARQILGEITEIELIDHPAAPVGSWQIGDDVRVTLHDQWTDYDGWCRVTGWTLRPPQGDDPERITITLARADRFTYGS</sequence>